<gene>
    <name evidence="2" type="ORF">SAMN05444143_103254</name>
</gene>
<keyword evidence="1" id="KW-0732">Signal</keyword>
<dbReference type="RefSeq" id="WP_024980925.1">
    <property type="nucleotide sequence ID" value="NZ_CBCRUM010000002.1"/>
</dbReference>
<evidence type="ECO:0000256" key="1">
    <source>
        <dbReference type="SAM" id="SignalP"/>
    </source>
</evidence>
<accession>A0A1I4UNZ8</accession>
<dbReference type="SUPFAM" id="SSF51126">
    <property type="entry name" value="Pectin lyase-like"/>
    <property type="match status" value="1"/>
</dbReference>
<dbReference type="eggNOG" id="COG5492">
    <property type="taxonomic scope" value="Bacteria"/>
</dbReference>
<sequence>MKQKLAILICVLSFFSLLAQPTKGIYGTSNWMQNWTNFKTSTTEYPEANAILTGIIDKNTVLKSDTTYRLEGVVYVTNNAILTIEAGTVIRGDEMTCGTLIITRGSKIIAEGTEKMPIVFTSNKGTSVRKPGDWGGILILSDAPINKAGINGQALLDFNLDPSKSTYGGENTESNSGILKYVRIEYAGRKLNAHKELNGLSLAGVGKQTTLQNIQISFSNDDSIECYGGNVKINNLISYRTTDDDFDFTQGAQIEMNNCIAIRHPFSSDASGSRCFEIDSFDKIENYDPDKKLTSVQASNITMVNLEENNQGLVKEAIHIKEKTILNLKNSVVSGFAPFLLMDGKIGLSPENLSKITLKDINVNNCTGAIMSEEQSFNSKLKYWPDPASMGIEFTTIPTTEFFIATQVKNNPDFRKKETKIVVSTN</sequence>
<name>A0A1I4UNZ8_9FLAO</name>
<keyword evidence="3" id="KW-1185">Reference proteome</keyword>
<proteinExistence type="predicted"/>
<evidence type="ECO:0000313" key="2">
    <source>
        <dbReference type="EMBL" id="SFM90635.1"/>
    </source>
</evidence>
<dbReference type="PANTHER" id="PTHR41339">
    <property type="entry name" value="LIPL48"/>
    <property type="match status" value="1"/>
</dbReference>
<dbReference type="InterPro" id="IPR011050">
    <property type="entry name" value="Pectin_lyase_fold/virulence"/>
</dbReference>
<reference evidence="3" key="1">
    <citation type="submission" date="2016-10" db="EMBL/GenBank/DDBJ databases">
        <authorList>
            <person name="Varghese N."/>
            <person name="Submissions S."/>
        </authorList>
    </citation>
    <scope>NUCLEOTIDE SEQUENCE [LARGE SCALE GENOMIC DNA]</scope>
    <source>
        <strain evidence="3">DSM 4002</strain>
    </source>
</reference>
<dbReference type="EMBL" id="FOUT01000003">
    <property type="protein sequence ID" value="SFM90635.1"/>
    <property type="molecule type" value="Genomic_DNA"/>
</dbReference>
<feature type="chain" id="PRO_5010231510" evidence="1">
    <location>
        <begin position="20"/>
        <end position="426"/>
    </location>
</feature>
<dbReference type="PANTHER" id="PTHR41339:SF1">
    <property type="entry name" value="SECRETED PROTEIN"/>
    <property type="match status" value="1"/>
</dbReference>
<dbReference type="AlphaFoldDB" id="A0A1I4UNZ8"/>
<protein>
    <submittedName>
        <fullName evidence="2">Uncharacterized protein</fullName>
    </submittedName>
</protein>
<feature type="signal peptide" evidence="1">
    <location>
        <begin position="1"/>
        <end position="19"/>
    </location>
</feature>
<organism evidence="2 3">
    <name type="scientific">Flavobacterium succinicans</name>
    <dbReference type="NCBI Taxonomy" id="29536"/>
    <lineage>
        <taxon>Bacteria</taxon>
        <taxon>Pseudomonadati</taxon>
        <taxon>Bacteroidota</taxon>
        <taxon>Flavobacteriia</taxon>
        <taxon>Flavobacteriales</taxon>
        <taxon>Flavobacteriaceae</taxon>
        <taxon>Flavobacterium</taxon>
    </lineage>
</organism>
<evidence type="ECO:0000313" key="3">
    <source>
        <dbReference type="Proteomes" id="UP000182961"/>
    </source>
</evidence>
<dbReference type="Proteomes" id="UP000182961">
    <property type="component" value="Unassembled WGS sequence"/>
</dbReference>